<name>A0A016UZT0_9BILA</name>
<sequence>MKGTRKYSLKNVMLTWKRAGRSAKDDHLTHCTDFIRVHLTQTCRPVDLIQTYACRLSERGARSERLKDPPKYVADILTSGLIVQKQGVRQAFPPTTCRQGAAKTSCPEEPLIPELNADVISTLATKRNSQSIIETFLPSGKVMEEVR</sequence>
<evidence type="ECO:0000313" key="1">
    <source>
        <dbReference type="EMBL" id="EYC20680.1"/>
    </source>
</evidence>
<accession>A0A016UZT0</accession>
<proteinExistence type="predicted"/>
<dbReference type="Proteomes" id="UP000024635">
    <property type="component" value="Unassembled WGS sequence"/>
</dbReference>
<gene>
    <name evidence="1" type="primary">Acey_s0021.g363</name>
    <name evidence="1" type="ORF">Y032_0021g363</name>
</gene>
<protein>
    <submittedName>
        <fullName evidence="1">Uncharacterized protein</fullName>
    </submittedName>
</protein>
<organism evidence="1 2">
    <name type="scientific">Ancylostoma ceylanicum</name>
    <dbReference type="NCBI Taxonomy" id="53326"/>
    <lineage>
        <taxon>Eukaryota</taxon>
        <taxon>Metazoa</taxon>
        <taxon>Ecdysozoa</taxon>
        <taxon>Nematoda</taxon>
        <taxon>Chromadorea</taxon>
        <taxon>Rhabditida</taxon>
        <taxon>Rhabditina</taxon>
        <taxon>Rhabditomorpha</taxon>
        <taxon>Strongyloidea</taxon>
        <taxon>Ancylostomatidae</taxon>
        <taxon>Ancylostomatinae</taxon>
        <taxon>Ancylostoma</taxon>
    </lineage>
</organism>
<keyword evidence="2" id="KW-1185">Reference proteome</keyword>
<dbReference type="AlphaFoldDB" id="A0A016UZT0"/>
<dbReference type="EMBL" id="JARK01001357">
    <property type="protein sequence ID" value="EYC20680.1"/>
    <property type="molecule type" value="Genomic_DNA"/>
</dbReference>
<comment type="caution">
    <text evidence="1">The sequence shown here is derived from an EMBL/GenBank/DDBJ whole genome shotgun (WGS) entry which is preliminary data.</text>
</comment>
<evidence type="ECO:0000313" key="2">
    <source>
        <dbReference type="Proteomes" id="UP000024635"/>
    </source>
</evidence>
<reference evidence="2" key="1">
    <citation type="journal article" date="2015" name="Nat. Genet.">
        <title>The genome and transcriptome of the zoonotic hookworm Ancylostoma ceylanicum identify infection-specific gene families.</title>
        <authorList>
            <person name="Schwarz E.M."/>
            <person name="Hu Y."/>
            <person name="Antoshechkin I."/>
            <person name="Miller M.M."/>
            <person name="Sternberg P.W."/>
            <person name="Aroian R.V."/>
        </authorList>
    </citation>
    <scope>NUCLEOTIDE SEQUENCE</scope>
    <source>
        <strain evidence="2">HY135</strain>
    </source>
</reference>